<organism evidence="1 2">
    <name type="scientific">Scopulibacillus daqui</name>
    <dbReference type="NCBI Taxonomy" id="1469162"/>
    <lineage>
        <taxon>Bacteria</taxon>
        <taxon>Bacillati</taxon>
        <taxon>Bacillota</taxon>
        <taxon>Bacilli</taxon>
        <taxon>Bacillales</taxon>
        <taxon>Sporolactobacillaceae</taxon>
        <taxon>Scopulibacillus</taxon>
    </lineage>
</organism>
<gene>
    <name evidence="1" type="ORF">JOD45_001457</name>
</gene>
<keyword evidence="2" id="KW-1185">Reference proteome</keyword>
<proteinExistence type="predicted"/>
<accession>A0ABS2PZE3</accession>
<sequence length="63" mass="6517">MNFNVVNKQLCVNNIRIIGVATASVVLVGDAKTIGTSSIYDTPAESLIVGEAVVPYAPAGVVR</sequence>
<name>A0ABS2PZE3_9BACL</name>
<dbReference type="RefSeq" id="WP_205003173.1">
    <property type="nucleotide sequence ID" value="NZ_JAFBER010000007.1"/>
</dbReference>
<protein>
    <submittedName>
        <fullName evidence="1">Spore germination protein PD</fullName>
    </submittedName>
</protein>
<evidence type="ECO:0000313" key="1">
    <source>
        <dbReference type="EMBL" id="MBM7645246.1"/>
    </source>
</evidence>
<evidence type="ECO:0000313" key="2">
    <source>
        <dbReference type="Proteomes" id="UP000808914"/>
    </source>
</evidence>
<dbReference type="EMBL" id="JAFBER010000007">
    <property type="protein sequence ID" value="MBM7645246.1"/>
    <property type="molecule type" value="Genomic_DNA"/>
</dbReference>
<dbReference type="Proteomes" id="UP000808914">
    <property type="component" value="Unassembled WGS sequence"/>
</dbReference>
<comment type="caution">
    <text evidence="1">The sequence shown here is derived from an EMBL/GenBank/DDBJ whole genome shotgun (WGS) entry which is preliminary data.</text>
</comment>
<reference evidence="1 2" key="1">
    <citation type="submission" date="2021-01" db="EMBL/GenBank/DDBJ databases">
        <title>Genomic Encyclopedia of Type Strains, Phase IV (KMG-IV): sequencing the most valuable type-strain genomes for metagenomic binning, comparative biology and taxonomic classification.</title>
        <authorList>
            <person name="Goeker M."/>
        </authorList>
    </citation>
    <scope>NUCLEOTIDE SEQUENCE [LARGE SCALE GENOMIC DNA]</scope>
    <source>
        <strain evidence="1 2">DSM 28236</strain>
    </source>
</reference>